<proteinExistence type="predicted"/>
<reference evidence="1 2" key="1">
    <citation type="submission" date="2019-09" db="EMBL/GenBank/DDBJ databases">
        <authorList>
            <person name="Chandra G."/>
            <person name="Truman W A."/>
        </authorList>
    </citation>
    <scope>NUCLEOTIDE SEQUENCE [LARGE SCALE GENOMIC DNA]</scope>
    <source>
        <strain evidence="1">PS862</strain>
    </source>
</reference>
<gene>
    <name evidence="1" type="ORF">PS862_00331</name>
</gene>
<organism evidence="1 2">
    <name type="scientific">Pseudomonas fluorescens</name>
    <dbReference type="NCBI Taxonomy" id="294"/>
    <lineage>
        <taxon>Bacteria</taxon>
        <taxon>Pseudomonadati</taxon>
        <taxon>Pseudomonadota</taxon>
        <taxon>Gammaproteobacteria</taxon>
        <taxon>Pseudomonadales</taxon>
        <taxon>Pseudomonadaceae</taxon>
        <taxon>Pseudomonas</taxon>
    </lineage>
</organism>
<evidence type="ECO:0000313" key="1">
    <source>
        <dbReference type="EMBL" id="VVO51367.1"/>
    </source>
</evidence>
<name>A0A5E7GKP8_PSEFL</name>
<dbReference type="EMBL" id="CABVII010000001">
    <property type="protein sequence ID" value="VVO51367.1"/>
    <property type="molecule type" value="Genomic_DNA"/>
</dbReference>
<dbReference type="AlphaFoldDB" id="A0A5E7GKP8"/>
<evidence type="ECO:0000313" key="2">
    <source>
        <dbReference type="Proteomes" id="UP000385207"/>
    </source>
</evidence>
<protein>
    <submittedName>
        <fullName evidence="1">Uncharacterized protein</fullName>
    </submittedName>
</protein>
<sequence length="99" mass="10890">MLGRREGADYPPGADLYPFCAKVNGDRVGAGLLANRHDAVYQRHRLRCGAAIRQASSCRFMWRLSVGASLLLQVICVAMIKGQCLRLRVSDGNSPNCLR</sequence>
<dbReference type="Proteomes" id="UP000385207">
    <property type="component" value="Unassembled WGS sequence"/>
</dbReference>
<accession>A0A5E7GKP8</accession>